<feature type="domain" description="Nudix hydrolase" evidence="1">
    <location>
        <begin position="146"/>
        <end position="300"/>
    </location>
</feature>
<dbReference type="Pfam" id="PF00293">
    <property type="entry name" value="NUDIX"/>
    <property type="match status" value="1"/>
</dbReference>
<dbReference type="EMBL" id="MBFU01000029">
    <property type="protein sequence ID" value="PWA03119.1"/>
    <property type="molecule type" value="Genomic_DNA"/>
</dbReference>
<evidence type="ECO:0000259" key="1">
    <source>
        <dbReference type="PROSITE" id="PS51462"/>
    </source>
</evidence>
<dbReference type="Pfam" id="PF15916">
    <property type="entry name" value="DUF4743"/>
    <property type="match status" value="1"/>
</dbReference>
<proteinExistence type="predicted"/>
<dbReference type="InterPro" id="IPR015797">
    <property type="entry name" value="NUDIX_hydrolase-like_dom_sf"/>
</dbReference>
<protein>
    <recommendedName>
        <fullName evidence="1">Nudix hydrolase domain-containing protein</fullName>
    </recommendedName>
</protein>
<comment type="caution">
    <text evidence="2">The sequence shown here is derived from an EMBL/GenBank/DDBJ whole genome shotgun (WGS) entry which is preliminary data.</text>
</comment>
<dbReference type="PROSITE" id="PS51462">
    <property type="entry name" value="NUDIX"/>
    <property type="match status" value="1"/>
</dbReference>
<evidence type="ECO:0000313" key="2">
    <source>
        <dbReference type="EMBL" id="PWA03119.1"/>
    </source>
</evidence>
<dbReference type="PANTHER" id="PTHR13622">
    <property type="entry name" value="THIAMIN PYROPHOSPHOKINASE"/>
    <property type="match status" value="1"/>
</dbReference>
<dbReference type="Gene3D" id="3.90.79.10">
    <property type="entry name" value="Nucleoside Triphosphate Pyrophosphohydrolase"/>
    <property type="match status" value="1"/>
</dbReference>
<evidence type="ECO:0000313" key="3">
    <source>
        <dbReference type="Proteomes" id="UP000245591"/>
    </source>
</evidence>
<dbReference type="Proteomes" id="UP000245591">
    <property type="component" value="Unassembled WGS sequence"/>
</dbReference>
<gene>
    <name evidence="2" type="ORF">BB558_000713</name>
</gene>
<dbReference type="InterPro" id="IPR031804">
    <property type="entry name" value="DUF4743"/>
</dbReference>
<dbReference type="GO" id="GO:0044715">
    <property type="term" value="F:8-oxo-dGDP phosphatase activity"/>
    <property type="evidence" value="ECO:0007669"/>
    <property type="project" value="TreeGrafter"/>
</dbReference>
<dbReference type="PANTHER" id="PTHR13622:SF8">
    <property type="entry name" value="THIAMIN PYROPHOSPHOKINASE 1"/>
    <property type="match status" value="1"/>
</dbReference>
<dbReference type="SUPFAM" id="SSF55811">
    <property type="entry name" value="Nudix"/>
    <property type="match status" value="1"/>
</dbReference>
<name>A0A2U1JDM5_SMIAN</name>
<dbReference type="FunFam" id="3.90.79.10:FF:000019">
    <property type="entry name" value="Thiamin pyrophosphokinase, putative"/>
    <property type="match status" value="1"/>
</dbReference>
<dbReference type="CDD" id="cd03676">
    <property type="entry name" value="NUDIX_Tnr3_like"/>
    <property type="match status" value="1"/>
</dbReference>
<accession>A0A2U1JDM5</accession>
<dbReference type="InterPro" id="IPR000086">
    <property type="entry name" value="NUDIX_hydrolase_dom"/>
</dbReference>
<organism evidence="2 3">
    <name type="scientific">Smittium angustum</name>
    <dbReference type="NCBI Taxonomy" id="133377"/>
    <lineage>
        <taxon>Eukaryota</taxon>
        <taxon>Fungi</taxon>
        <taxon>Fungi incertae sedis</taxon>
        <taxon>Zoopagomycota</taxon>
        <taxon>Kickxellomycotina</taxon>
        <taxon>Harpellomycetes</taxon>
        <taxon>Harpellales</taxon>
        <taxon>Legeriomycetaceae</taxon>
        <taxon>Smittium</taxon>
    </lineage>
</organism>
<reference evidence="2 3" key="1">
    <citation type="journal article" date="2018" name="MBio">
        <title>Comparative Genomics Reveals the Core Gene Toolbox for the Fungus-Insect Symbiosis.</title>
        <authorList>
            <person name="Wang Y."/>
            <person name="Stata M."/>
            <person name="Wang W."/>
            <person name="Stajich J.E."/>
            <person name="White M.M."/>
            <person name="Moncalvo J.M."/>
        </authorList>
    </citation>
    <scope>NUCLEOTIDE SEQUENCE [LARGE SCALE GENOMIC DNA]</scope>
    <source>
        <strain evidence="2 3">AUS-126-30</strain>
    </source>
</reference>
<dbReference type="AlphaFoldDB" id="A0A2U1JDM5"/>
<keyword evidence="3" id="KW-1185">Reference proteome</keyword>
<sequence length="337" mass="38512">MKFRNILEAVKVCDCVDSFAFHNGKSSTLDFSFVIDGKLVGYILNQYVNDLETYTVPKSDTESQDLHLFTVNHESCTVEIQSWCSTTESRQKNFELMLAKFKNENRWPLLKNWRDEPYPVYGSEQDPSGVYFTVERGSVQAFGVRSYGVHVNGYTIERNNGVECIKMWIAKRSMSKGTYPGLLDQVVAGGITAFERPTATVIRECYEEAGIPEEISARAKPIGTIQYFMKTSFGYQPETQYVYDLELPPMPTGSVDIENHKYFVPKAIDGEVDSFMLLDLDEIYKRMLNGEFKPNCLVVVVDFMIRYGYITPENEPDYLEIIESIHRSLPFPGPKSL</sequence>